<evidence type="ECO:0000313" key="3">
    <source>
        <dbReference type="EMBL" id="GJE93827.1"/>
    </source>
</evidence>
<evidence type="ECO:0000259" key="2">
    <source>
        <dbReference type="Pfam" id="PF20152"/>
    </source>
</evidence>
<comment type="caution">
    <text evidence="3">The sequence shown here is derived from an EMBL/GenBank/DDBJ whole genome shotgun (WGS) entry which is preliminary data.</text>
</comment>
<protein>
    <recommendedName>
        <fullName evidence="2">DUF6534 domain-containing protein</fullName>
    </recommendedName>
</protein>
<gene>
    <name evidence="3" type="ORF">PsYK624_099910</name>
</gene>
<feature type="domain" description="DUF6534" evidence="2">
    <location>
        <begin position="162"/>
        <end position="248"/>
    </location>
</feature>
<accession>A0A9P3GFD7</accession>
<sequence length="322" mass="35219">MQAYHYFPSRDALHLQVAAVVMLILNISSSALTAQSVYFYLVPHFGSLLPFSSITSELNTECIIHTTITFMSQGYFAVQLYSVAKIKTRMFVVPIFVGFCAILAFGFGIGKPIAKMSRTTAPSLTPPTPAACTTMMFVHSQNVLAERSSMFSLFFGLAKGCAAATDFVATLAMCLMLASSRTGMHGTNSLIDRLMRYVMRRGVLVALVQCLLLVSFYAAPGHLYWLVFHVNVTKLYANTFFSMLNAREDLHRQRRASNALAFAPSESGESARKSRALLSGARSDTECARRASTDVEMARADPAGGAKASMPTITRTVVIREL</sequence>
<dbReference type="EMBL" id="BPQB01000035">
    <property type="protein sequence ID" value="GJE93827.1"/>
    <property type="molecule type" value="Genomic_DNA"/>
</dbReference>
<feature type="transmembrane region" description="Helical" evidence="1">
    <location>
        <begin position="198"/>
        <end position="217"/>
    </location>
</feature>
<evidence type="ECO:0000313" key="4">
    <source>
        <dbReference type="Proteomes" id="UP000703269"/>
    </source>
</evidence>
<dbReference type="OrthoDB" id="2792702at2759"/>
<keyword evidence="1" id="KW-1133">Transmembrane helix</keyword>
<feature type="transmembrane region" description="Helical" evidence="1">
    <location>
        <begin position="90"/>
        <end position="109"/>
    </location>
</feature>
<keyword evidence="4" id="KW-1185">Reference proteome</keyword>
<dbReference type="InterPro" id="IPR045339">
    <property type="entry name" value="DUF6534"/>
</dbReference>
<dbReference type="Proteomes" id="UP000703269">
    <property type="component" value="Unassembled WGS sequence"/>
</dbReference>
<reference evidence="3 4" key="1">
    <citation type="submission" date="2021-08" db="EMBL/GenBank/DDBJ databases">
        <title>Draft Genome Sequence of Phanerochaete sordida strain YK-624.</title>
        <authorList>
            <person name="Mori T."/>
            <person name="Dohra H."/>
            <person name="Suzuki T."/>
            <person name="Kawagishi H."/>
            <person name="Hirai H."/>
        </authorList>
    </citation>
    <scope>NUCLEOTIDE SEQUENCE [LARGE SCALE GENOMIC DNA]</scope>
    <source>
        <strain evidence="3 4">YK-624</strain>
    </source>
</reference>
<dbReference type="PANTHER" id="PTHR40465">
    <property type="entry name" value="CHROMOSOME 1, WHOLE GENOME SHOTGUN SEQUENCE"/>
    <property type="match status" value="1"/>
</dbReference>
<dbReference type="Pfam" id="PF20152">
    <property type="entry name" value="DUF6534"/>
    <property type="match status" value="1"/>
</dbReference>
<feature type="transmembrane region" description="Helical" evidence="1">
    <location>
        <begin position="58"/>
        <end position="78"/>
    </location>
</feature>
<feature type="transmembrane region" description="Helical" evidence="1">
    <location>
        <begin position="153"/>
        <end position="178"/>
    </location>
</feature>
<keyword evidence="1" id="KW-0472">Membrane</keyword>
<organism evidence="3 4">
    <name type="scientific">Phanerochaete sordida</name>
    <dbReference type="NCBI Taxonomy" id="48140"/>
    <lineage>
        <taxon>Eukaryota</taxon>
        <taxon>Fungi</taxon>
        <taxon>Dikarya</taxon>
        <taxon>Basidiomycota</taxon>
        <taxon>Agaricomycotina</taxon>
        <taxon>Agaricomycetes</taxon>
        <taxon>Polyporales</taxon>
        <taxon>Phanerochaetaceae</taxon>
        <taxon>Phanerochaete</taxon>
    </lineage>
</organism>
<proteinExistence type="predicted"/>
<feature type="transmembrane region" description="Helical" evidence="1">
    <location>
        <begin position="12"/>
        <end position="38"/>
    </location>
</feature>
<evidence type="ECO:0000256" key="1">
    <source>
        <dbReference type="SAM" id="Phobius"/>
    </source>
</evidence>
<feature type="transmembrane region" description="Helical" evidence="1">
    <location>
        <begin position="223"/>
        <end position="244"/>
    </location>
</feature>
<dbReference type="PANTHER" id="PTHR40465:SF1">
    <property type="entry name" value="DUF6534 DOMAIN-CONTAINING PROTEIN"/>
    <property type="match status" value="1"/>
</dbReference>
<name>A0A9P3GFD7_9APHY</name>
<dbReference type="AlphaFoldDB" id="A0A9P3GFD7"/>
<keyword evidence="1" id="KW-0812">Transmembrane</keyword>